<dbReference type="PANTHER" id="PTHR46268">
    <property type="entry name" value="STRESS RESPONSE PROTEIN NHAX"/>
    <property type="match status" value="1"/>
</dbReference>
<feature type="domain" description="UspA" evidence="2">
    <location>
        <begin position="3"/>
        <end position="140"/>
    </location>
</feature>
<dbReference type="EMBL" id="JAVDWV010000005">
    <property type="protein sequence ID" value="MDR7154426.1"/>
    <property type="molecule type" value="Genomic_DNA"/>
</dbReference>
<name>A0ABU1WZT2_SPHXE</name>
<dbReference type="RefSeq" id="WP_310222721.1">
    <property type="nucleotide sequence ID" value="NZ_JAVDWV010000005.1"/>
</dbReference>
<dbReference type="Gene3D" id="3.40.50.620">
    <property type="entry name" value="HUPs"/>
    <property type="match status" value="1"/>
</dbReference>
<dbReference type="InterPro" id="IPR006016">
    <property type="entry name" value="UspA"/>
</dbReference>
<evidence type="ECO:0000259" key="2">
    <source>
        <dbReference type="Pfam" id="PF00582"/>
    </source>
</evidence>
<organism evidence="3 4">
    <name type="scientific">Sphingobium xenophagum</name>
    <dbReference type="NCBI Taxonomy" id="121428"/>
    <lineage>
        <taxon>Bacteria</taxon>
        <taxon>Pseudomonadati</taxon>
        <taxon>Pseudomonadota</taxon>
        <taxon>Alphaproteobacteria</taxon>
        <taxon>Sphingomonadales</taxon>
        <taxon>Sphingomonadaceae</taxon>
        <taxon>Sphingobium</taxon>
    </lineage>
</organism>
<dbReference type="InterPro" id="IPR014729">
    <property type="entry name" value="Rossmann-like_a/b/a_fold"/>
</dbReference>
<sequence length="144" mass="15525">MAYSTIIVAVDINDVLHARAAIDAAAAVCGPETTVHMLYVRYHMPTRYSELLGRDLDIKEEAEALALMRQWATEGGLAEGQVHFDTRRGRVRDEVISAAERVGATLIVIGSHEPSFSSKLLGSNASAIVHQSPVSVLVVRASAE</sequence>
<dbReference type="Proteomes" id="UP001267638">
    <property type="component" value="Unassembled WGS sequence"/>
</dbReference>
<reference evidence="3 4" key="1">
    <citation type="submission" date="2023-07" db="EMBL/GenBank/DDBJ databases">
        <title>Sorghum-associated microbial communities from plants grown in Nebraska, USA.</title>
        <authorList>
            <person name="Schachtman D."/>
        </authorList>
    </citation>
    <scope>NUCLEOTIDE SEQUENCE [LARGE SCALE GENOMIC DNA]</scope>
    <source>
        <strain evidence="3 4">4256</strain>
    </source>
</reference>
<comment type="caution">
    <text evidence="3">The sequence shown here is derived from an EMBL/GenBank/DDBJ whole genome shotgun (WGS) entry which is preliminary data.</text>
</comment>
<gene>
    <name evidence="3" type="ORF">J2W40_001238</name>
</gene>
<dbReference type="CDD" id="cd00293">
    <property type="entry name" value="USP-like"/>
    <property type="match status" value="1"/>
</dbReference>
<dbReference type="PANTHER" id="PTHR46268:SF6">
    <property type="entry name" value="UNIVERSAL STRESS PROTEIN UP12"/>
    <property type="match status" value="1"/>
</dbReference>
<evidence type="ECO:0000256" key="1">
    <source>
        <dbReference type="ARBA" id="ARBA00008791"/>
    </source>
</evidence>
<evidence type="ECO:0000313" key="4">
    <source>
        <dbReference type="Proteomes" id="UP001267638"/>
    </source>
</evidence>
<comment type="similarity">
    <text evidence="1">Belongs to the universal stress protein A family.</text>
</comment>
<dbReference type="SUPFAM" id="SSF52402">
    <property type="entry name" value="Adenine nucleotide alpha hydrolases-like"/>
    <property type="match status" value="1"/>
</dbReference>
<evidence type="ECO:0000313" key="3">
    <source>
        <dbReference type="EMBL" id="MDR7154426.1"/>
    </source>
</evidence>
<proteinExistence type="inferred from homology"/>
<dbReference type="Pfam" id="PF00582">
    <property type="entry name" value="Usp"/>
    <property type="match status" value="1"/>
</dbReference>
<dbReference type="InterPro" id="IPR006015">
    <property type="entry name" value="Universal_stress_UspA"/>
</dbReference>
<protein>
    <submittedName>
        <fullName evidence="3">Universal stress protein G</fullName>
    </submittedName>
</protein>
<keyword evidence="4" id="KW-1185">Reference proteome</keyword>
<accession>A0ABU1WZT2</accession>
<dbReference type="PRINTS" id="PR01438">
    <property type="entry name" value="UNVRSLSTRESS"/>
</dbReference>